<dbReference type="RefSeq" id="WP_149265866.1">
    <property type="nucleotide sequence ID" value="NZ_VFJB01000003.1"/>
</dbReference>
<dbReference type="InterPro" id="IPR027417">
    <property type="entry name" value="P-loop_NTPase"/>
</dbReference>
<name>A0A5A8F5X9_9BACT</name>
<dbReference type="AlphaFoldDB" id="A0A5A8F5X9"/>
<dbReference type="PANTHER" id="PTHR43566:SF1">
    <property type="entry name" value="AAA+ ATPASE DOMAIN-CONTAINING PROTEIN"/>
    <property type="match status" value="1"/>
</dbReference>
<dbReference type="PANTHER" id="PTHR43566">
    <property type="entry name" value="CONSERVED PROTEIN"/>
    <property type="match status" value="1"/>
</dbReference>
<dbReference type="InterPro" id="IPR025420">
    <property type="entry name" value="DUF4143"/>
</dbReference>
<evidence type="ECO:0000259" key="1">
    <source>
        <dbReference type="Pfam" id="PF13173"/>
    </source>
</evidence>
<organism evidence="3 4">
    <name type="scientific">Deferribacter autotrophicus</name>
    <dbReference type="NCBI Taxonomy" id="500465"/>
    <lineage>
        <taxon>Bacteria</taxon>
        <taxon>Pseudomonadati</taxon>
        <taxon>Deferribacterota</taxon>
        <taxon>Deferribacteres</taxon>
        <taxon>Deferribacterales</taxon>
        <taxon>Deferribacteraceae</taxon>
        <taxon>Deferribacter</taxon>
    </lineage>
</organism>
<dbReference type="Gene3D" id="3.40.50.300">
    <property type="entry name" value="P-loop containing nucleotide triphosphate hydrolases"/>
    <property type="match status" value="2"/>
</dbReference>
<dbReference type="Pfam" id="PF13635">
    <property type="entry name" value="DUF4143"/>
    <property type="match status" value="1"/>
</dbReference>
<feature type="domain" description="DUF4143" evidence="2">
    <location>
        <begin position="218"/>
        <end position="370"/>
    </location>
</feature>
<dbReference type="SUPFAM" id="SSF52540">
    <property type="entry name" value="P-loop containing nucleoside triphosphate hydrolases"/>
    <property type="match status" value="1"/>
</dbReference>
<dbReference type="Pfam" id="PF13173">
    <property type="entry name" value="AAA_14"/>
    <property type="match status" value="1"/>
</dbReference>
<evidence type="ECO:0000313" key="4">
    <source>
        <dbReference type="Proteomes" id="UP000322876"/>
    </source>
</evidence>
<dbReference type="OrthoDB" id="9801684at2"/>
<protein>
    <submittedName>
        <fullName evidence="3">ATP-binding protein</fullName>
    </submittedName>
</protein>
<keyword evidence="4" id="KW-1185">Reference proteome</keyword>
<keyword evidence="3" id="KW-0547">Nucleotide-binding</keyword>
<keyword evidence="3" id="KW-0067">ATP-binding</keyword>
<evidence type="ECO:0000259" key="2">
    <source>
        <dbReference type="Pfam" id="PF13635"/>
    </source>
</evidence>
<gene>
    <name evidence="3" type="ORF">FHQ18_03940</name>
</gene>
<proteinExistence type="predicted"/>
<dbReference type="InterPro" id="IPR041682">
    <property type="entry name" value="AAA_14"/>
</dbReference>
<feature type="domain" description="AAA" evidence="1">
    <location>
        <begin position="17"/>
        <end position="150"/>
    </location>
</feature>
<reference evidence="3 4" key="1">
    <citation type="submission" date="2019-06" db="EMBL/GenBank/DDBJ databases">
        <title>Genomic insights into carbon and energy metabolism of Deferribacter autotrophicus revealed new metabolic traits in the phylum Deferribacteres.</title>
        <authorList>
            <person name="Slobodkin A.I."/>
            <person name="Slobodkina G.B."/>
            <person name="Allioux M."/>
            <person name="Alain K."/>
            <person name="Jebbar M."/>
            <person name="Shadrin V."/>
            <person name="Kublanov I.V."/>
            <person name="Toshchakov S.V."/>
            <person name="Bonch-Osmolovskaya E.A."/>
        </authorList>
    </citation>
    <scope>NUCLEOTIDE SEQUENCE [LARGE SCALE GENOMIC DNA]</scope>
    <source>
        <strain evidence="3 4">SL50</strain>
    </source>
</reference>
<dbReference type="Proteomes" id="UP000322876">
    <property type="component" value="Unassembled WGS sequence"/>
</dbReference>
<dbReference type="EMBL" id="VFJB01000003">
    <property type="protein sequence ID" value="KAA0259110.1"/>
    <property type="molecule type" value="Genomic_DNA"/>
</dbReference>
<dbReference type="GO" id="GO:0005524">
    <property type="term" value="F:ATP binding"/>
    <property type="evidence" value="ECO:0007669"/>
    <property type="project" value="UniProtKB-KW"/>
</dbReference>
<evidence type="ECO:0000313" key="3">
    <source>
        <dbReference type="EMBL" id="KAA0259110.1"/>
    </source>
</evidence>
<accession>A0A5A8F5X9</accession>
<comment type="caution">
    <text evidence="3">The sequence shown here is derived from an EMBL/GenBank/DDBJ whole genome shotgun (WGS) entry which is preliminary data.</text>
</comment>
<sequence length="423" mass="49780">MYKNRQVYKKLEKQINNNKATILIGPRQVGKTTLMKQLYATFKKNYPCLYLDLDIYSNYEKVSTYENCINTLKLNGYSEDSDKRFVLFLDEFQRYDDISVIIKNIVDNHPNVKIYASGSSSLSIRDKIQESLAGRKRIVNIYPLSFREYLHFIDRDDLIIKVEKLSEIKSDSLMELVPDLYQELNHFLIYGGYPEVALTPISEKKEVLESIFDLYVKKDLVDFLKIDRIKNAKMIINHLAINHGQQISFNLLSQIAGVDDKTAKNYVEILKETFLIKVSIPWYTNKNKELVKMPKIYFIDNGVRNYFINNFNLVDLRDDASFLFEGFVISELLKMDFPDNMIKFWRTKSKQEIDIILDYENKVKPVEIKYKKNLKKSDFLGLKNFVENYPQYVPCYLINLGSNKSDKENIVFLSPFEIETLKR</sequence>